<evidence type="ECO:0000259" key="1">
    <source>
        <dbReference type="Pfam" id="PF25525"/>
    </source>
</evidence>
<sequence>SFSQISIATESIPEGPICVHFQIGLFKEGVRLTKGRLSFKSAKKVAAEIIEKK</sequence>
<organism evidence="2 3">
    <name type="scientific">Clarias magur</name>
    <name type="common">Asian catfish</name>
    <name type="synonym">Macropteronotus magur</name>
    <dbReference type="NCBI Taxonomy" id="1594786"/>
    <lineage>
        <taxon>Eukaryota</taxon>
        <taxon>Metazoa</taxon>
        <taxon>Chordata</taxon>
        <taxon>Craniata</taxon>
        <taxon>Vertebrata</taxon>
        <taxon>Euteleostomi</taxon>
        <taxon>Actinopterygii</taxon>
        <taxon>Neopterygii</taxon>
        <taxon>Teleostei</taxon>
        <taxon>Ostariophysi</taxon>
        <taxon>Siluriformes</taxon>
        <taxon>Clariidae</taxon>
        <taxon>Clarias</taxon>
    </lineage>
</organism>
<evidence type="ECO:0000313" key="2">
    <source>
        <dbReference type="EMBL" id="KAF5902825.1"/>
    </source>
</evidence>
<accession>A0A8J4UTB0</accession>
<name>A0A8J4UTB0_CLAMG</name>
<dbReference type="AlphaFoldDB" id="A0A8J4UTB0"/>
<keyword evidence="2" id="KW-0418">Kinase</keyword>
<feature type="non-terminal residue" evidence="2">
    <location>
        <position position="1"/>
    </location>
</feature>
<dbReference type="Proteomes" id="UP000727407">
    <property type="component" value="Unassembled WGS sequence"/>
</dbReference>
<proteinExistence type="predicted"/>
<evidence type="ECO:0000313" key="3">
    <source>
        <dbReference type="Proteomes" id="UP000727407"/>
    </source>
</evidence>
<dbReference type="GO" id="GO:0016301">
    <property type="term" value="F:kinase activity"/>
    <property type="evidence" value="ECO:0007669"/>
    <property type="project" value="UniProtKB-KW"/>
</dbReference>
<dbReference type="InterPro" id="IPR057764">
    <property type="entry name" value="Ubiquitin_PRKD1-3_N"/>
</dbReference>
<protein>
    <submittedName>
        <fullName evidence="2">Serine/threonine-protein kinase D3-like</fullName>
    </submittedName>
</protein>
<keyword evidence="3" id="KW-1185">Reference proteome</keyword>
<dbReference type="Pfam" id="PF25525">
    <property type="entry name" value="Ubiquitin_PRKD1_N"/>
    <property type="match status" value="1"/>
</dbReference>
<feature type="domain" description="Serine/threonine-protein kinase D1-3-like ubiquitin-like" evidence="1">
    <location>
        <begin position="17"/>
        <end position="53"/>
    </location>
</feature>
<gene>
    <name evidence="2" type="ORF">DAT39_007457</name>
</gene>
<keyword evidence="2" id="KW-0808">Transferase</keyword>
<dbReference type="EMBL" id="QNUK01000084">
    <property type="protein sequence ID" value="KAF5902825.1"/>
    <property type="molecule type" value="Genomic_DNA"/>
</dbReference>
<feature type="non-terminal residue" evidence="2">
    <location>
        <position position="53"/>
    </location>
</feature>
<dbReference type="OrthoDB" id="8959058at2759"/>
<comment type="caution">
    <text evidence="2">The sequence shown here is derived from an EMBL/GenBank/DDBJ whole genome shotgun (WGS) entry which is preliminary data.</text>
</comment>
<reference evidence="2" key="1">
    <citation type="submission" date="2020-07" db="EMBL/GenBank/DDBJ databases">
        <title>Clarias magur genome sequencing, assembly and annotation.</title>
        <authorList>
            <person name="Kushwaha B."/>
            <person name="Kumar R."/>
            <person name="Das P."/>
            <person name="Joshi C.G."/>
            <person name="Kumar D."/>
            <person name="Nagpure N.S."/>
            <person name="Pandey M."/>
            <person name="Agarwal S."/>
            <person name="Srivastava S."/>
            <person name="Singh M."/>
            <person name="Sahoo L."/>
            <person name="Jayasankar P."/>
            <person name="Meher P.K."/>
            <person name="Koringa P.G."/>
            <person name="Iquebal M.A."/>
            <person name="Das S.P."/>
            <person name="Bit A."/>
            <person name="Patnaik S."/>
            <person name="Patel N."/>
            <person name="Shah T.M."/>
            <person name="Hinsu A."/>
            <person name="Jena J.K."/>
        </authorList>
    </citation>
    <scope>NUCLEOTIDE SEQUENCE</scope>
    <source>
        <strain evidence="2">CIFAMagur01</strain>
        <tissue evidence="2">Testis</tissue>
    </source>
</reference>